<dbReference type="AlphaFoldDB" id="A0A379Y3V1"/>
<reference evidence="1 2" key="1">
    <citation type="submission" date="2018-06" db="EMBL/GenBank/DDBJ databases">
        <authorList>
            <consortium name="Pathogen Informatics"/>
            <person name="Doyle S."/>
        </authorList>
    </citation>
    <scope>NUCLEOTIDE SEQUENCE [LARGE SCALE GENOMIC DNA]</scope>
    <source>
        <strain evidence="1 2">NCTC5798</strain>
    </source>
</reference>
<sequence length="36" mass="4137">MIEENNSVTINFIVCKGLSNHLYVIIKSRLKNSVMK</sequence>
<name>A0A379Y3V1_SALET</name>
<gene>
    <name evidence="1" type="ORF">NCTC5798_06209</name>
</gene>
<proteinExistence type="predicted"/>
<evidence type="ECO:0000313" key="1">
    <source>
        <dbReference type="EMBL" id="SUI39813.1"/>
    </source>
</evidence>
<organism evidence="1 2">
    <name type="scientific">Salmonella enterica I</name>
    <dbReference type="NCBI Taxonomy" id="59201"/>
    <lineage>
        <taxon>Bacteria</taxon>
        <taxon>Pseudomonadati</taxon>
        <taxon>Pseudomonadota</taxon>
        <taxon>Gammaproteobacteria</taxon>
        <taxon>Enterobacterales</taxon>
        <taxon>Enterobacteriaceae</taxon>
        <taxon>Salmonella</taxon>
    </lineage>
</organism>
<protein>
    <submittedName>
        <fullName evidence="1">Uncharacterized protein</fullName>
    </submittedName>
</protein>
<accession>A0A379Y3V1</accession>
<dbReference type="Proteomes" id="UP000255534">
    <property type="component" value="Unassembled WGS sequence"/>
</dbReference>
<evidence type="ECO:0000313" key="2">
    <source>
        <dbReference type="Proteomes" id="UP000255534"/>
    </source>
</evidence>
<dbReference type="EMBL" id="UGXK01000002">
    <property type="protein sequence ID" value="SUI39813.1"/>
    <property type="molecule type" value="Genomic_DNA"/>
</dbReference>